<evidence type="ECO:0000313" key="10">
    <source>
        <dbReference type="Proteomes" id="UP001634394"/>
    </source>
</evidence>
<dbReference type="GO" id="GO:0016192">
    <property type="term" value="P:vesicle-mediated transport"/>
    <property type="evidence" value="ECO:0007669"/>
    <property type="project" value="UniProtKB-KW"/>
</dbReference>
<evidence type="ECO:0000256" key="1">
    <source>
        <dbReference type="ARBA" id="ARBA00004170"/>
    </source>
</evidence>
<comment type="subcellular location">
    <subcellularLocation>
        <location evidence="1">Membrane</location>
        <topology evidence="1">Peripheral membrane protein</topology>
    </subcellularLocation>
</comment>
<dbReference type="InterPro" id="IPR000744">
    <property type="entry name" value="NSF_attach"/>
</dbReference>
<dbReference type="EMBL" id="JBJQND010000012">
    <property type="protein sequence ID" value="KAL3859842.1"/>
    <property type="molecule type" value="Genomic_DNA"/>
</dbReference>
<gene>
    <name evidence="9" type="ORF">ACJMK2_010032</name>
</gene>
<proteinExistence type="inferred from homology"/>
<reference evidence="9 10" key="1">
    <citation type="submission" date="2024-11" db="EMBL/GenBank/DDBJ databases">
        <title>Chromosome-level genome assembly of the freshwater bivalve Anodonta woodiana.</title>
        <authorList>
            <person name="Chen X."/>
        </authorList>
    </citation>
    <scope>NUCLEOTIDE SEQUENCE [LARGE SCALE GENOMIC DNA]</scope>
    <source>
        <strain evidence="9">MN2024</strain>
        <tissue evidence="9">Gills</tissue>
    </source>
</reference>
<evidence type="ECO:0000256" key="8">
    <source>
        <dbReference type="ARBA" id="ARBA00042485"/>
    </source>
</evidence>
<accession>A0ABD3VE62</accession>
<organism evidence="9 10">
    <name type="scientific">Sinanodonta woodiana</name>
    <name type="common">Chinese pond mussel</name>
    <name type="synonym">Anodonta woodiana</name>
    <dbReference type="NCBI Taxonomy" id="1069815"/>
    <lineage>
        <taxon>Eukaryota</taxon>
        <taxon>Metazoa</taxon>
        <taxon>Spiralia</taxon>
        <taxon>Lophotrochozoa</taxon>
        <taxon>Mollusca</taxon>
        <taxon>Bivalvia</taxon>
        <taxon>Autobranchia</taxon>
        <taxon>Heteroconchia</taxon>
        <taxon>Palaeoheterodonta</taxon>
        <taxon>Unionida</taxon>
        <taxon>Unionoidea</taxon>
        <taxon>Unionidae</taxon>
        <taxon>Unioninae</taxon>
        <taxon>Sinanodonta</taxon>
    </lineage>
</organism>
<keyword evidence="4" id="KW-0931">ER-Golgi transport</keyword>
<evidence type="ECO:0000256" key="2">
    <source>
        <dbReference type="ARBA" id="ARBA00010050"/>
    </source>
</evidence>
<evidence type="ECO:0000313" key="9">
    <source>
        <dbReference type="EMBL" id="KAL3859842.1"/>
    </source>
</evidence>
<dbReference type="AlphaFoldDB" id="A0ABD3VE62"/>
<comment type="caution">
    <text evidence="9">The sequence shown here is derived from an EMBL/GenBank/DDBJ whole genome shotgun (WGS) entry which is preliminary data.</text>
</comment>
<keyword evidence="5" id="KW-0653">Protein transport</keyword>
<name>A0ABD3VE62_SINWO</name>
<sequence length="312" mass="34664">MTSEKRLEEALGHIAQAEKCMKTSFFKWSPDLDGAISEYVKAATCFRNCKALSEARDAFVKAAELQQQMNDPFHAAKSYEQAGFLSKENNEIEKAVNFMEHATQMFQEHGTPDTAAFCMEKAAKMVEVMHPSKAAELYKRASEISELEDKPRQCADFIGKAGRLLIRLQRYDEAISTLKKEIDYLNAAENYDQIKKVVIGVILLLLHNGDYVAADQFFNSAISYTSFPESEEAVAMETLLSAYDEGDEDEARRILAQPLIKYMDNAFAKLARDLVIPGGVKKSKAQQKGTTDAENGAVGGVLDDEELEGGLC</sequence>
<dbReference type="PANTHER" id="PTHR13768:SF2">
    <property type="entry name" value="GAMMA-SOLUBLE NSF ATTACHMENT PROTEIN"/>
    <property type="match status" value="1"/>
</dbReference>
<comment type="similarity">
    <text evidence="2">Belongs to the SNAP family.</text>
</comment>
<keyword evidence="10" id="KW-1185">Reference proteome</keyword>
<dbReference type="Proteomes" id="UP001634394">
    <property type="component" value="Unassembled WGS sequence"/>
</dbReference>
<evidence type="ECO:0000256" key="5">
    <source>
        <dbReference type="ARBA" id="ARBA00022927"/>
    </source>
</evidence>
<dbReference type="SUPFAM" id="SSF48452">
    <property type="entry name" value="TPR-like"/>
    <property type="match status" value="1"/>
</dbReference>
<dbReference type="InterPro" id="IPR011990">
    <property type="entry name" value="TPR-like_helical_dom_sf"/>
</dbReference>
<dbReference type="GO" id="GO:0016020">
    <property type="term" value="C:membrane"/>
    <property type="evidence" value="ECO:0007669"/>
    <property type="project" value="UniProtKB-SubCell"/>
</dbReference>
<dbReference type="PANTHER" id="PTHR13768">
    <property type="entry name" value="SOLUBLE NSF ATTACHMENT PROTEIN SNAP"/>
    <property type="match status" value="1"/>
</dbReference>
<evidence type="ECO:0000256" key="3">
    <source>
        <dbReference type="ARBA" id="ARBA00022448"/>
    </source>
</evidence>
<keyword evidence="3" id="KW-0813">Transport</keyword>
<protein>
    <recommendedName>
        <fullName evidence="7">Gamma-soluble NSF attachment protein</fullName>
    </recommendedName>
    <alternativeName>
        <fullName evidence="8">N-ethylmaleimide-sensitive factor attachment protein gamma</fullName>
    </alternativeName>
</protein>
<keyword evidence="6" id="KW-0472">Membrane</keyword>
<dbReference type="Pfam" id="PF14938">
    <property type="entry name" value="SNAP"/>
    <property type="match status" value="1"/>
</dbReference>
<dbReference type="Gene3D" id="1.25.40.10">
    <property type="entry name" value="Tetratricopeptide repeat domain"/>
    <property type="match status" value="1"/>
</dbReference>
<evidence type="ECO:0000256" key="6">
    <source>
        <dbReference type="ARBA" id="ARBA00023136"/>
    </source>
</evidence>
<dbReference type="GO" id="GO:0015031">
    <property type="term" value="P:protein transport"/>
    <property type="evidence" value="ECO:0007669"/>
    <property type="project" value="UniProtKB-KW"/>
</dbReference>
<evidence type="ECO:0000256" key="7">
    <source>
        <dbReference type="ARBA" id="ARBA00040047"/>
    </source>
</evidence>
<evidence type="ECO:0000256" key="4">
    <source>
        <dbReference type="ARBA" id="ARBA00022892"/>
    </source>
</evidence>